<evidence type="ECO:0000313" key="2">
    <source>
        <dbReference type="EMBL" id="SCM01906.1"/>
    </source>
</evidence>
<reference evidence="2 3" key="1">
    <citation type="submission" date="2016-08" db="EMBL/GenBank/DDBJ databases">
        <authorList>
            <consortium name="Pathogen Informatics"/>
        </authorList>
    </citation>
    <scope>NUCLEOTIDE SEQUENCE [LARGE SCALE GENOMIC DNA]</scope>
    <source>
        <strain evidence="2 3">AJ</strain>
    </source>
</reference>
<dbReference type="PANTHER" id="PTHR43550:SF3">
    <property type="entry name" value="3-KETODIHYDROSPHINGOSINE REDUCTASE"/>
    <property type="match status" value="1"/>
</dbReference>
<dbReference type="EMBL" id="LT608176">
    <property type="protein sequence ID" value="SCM01906.1"/>
    <property type="molecule type" value="Genomic_DNA"/>
</dbReference>
<keyword evidence="1" id="KW-0812">Transmembrane</keyword>
<proteinExistence type="predicted"/>
<feature type="transmembrane region" description="Helical" evidence="1">
    <location>
        <begin position="30"/>
        <end position="48"/>
    </location>
</feature>
<dbReference type="Pfam" id="PF00106">
    <property type="entry name" value="adh_short"/>
    <property type="match status" value="1"/>
</dbReference>
<name>A0A1C6XEA0_PLACU</name>
<dbReference type="GO" id="GO:0005789">
    <property type="term" value="C:endoplasmic reticulum membrane"/>
    <property type="evidence" value="ECO:0007669"/>
    <property type="project" value="TreeGrafter"/>
</dbReference>
<gene>
    <name evidence="2" type="ORF">PCHAJ_000225400</name>
</gene>
<dbReference type="GO" id="GO:0047560">
    <property type="term" value="F:3-dehydrosphinganine reductase activity"/>
    <property type="evidence" value="ECO:0007669"/>
    <property type="project" value="TreeGrafter"/>
</dbReference>
<accession>A0A1C6XEA0</accession>
<evidence type="ECO:0000256" key="1">
    <source>
        <dbReference type="SAM" id="Phobius"/>
    </source>
</evidence>
<dbReference type="Proteomes" id="UP000507163">
    <property type="component" value="Chromosome 10"/>
</dbReference>
<keyword evidence="1" id="KW-0472">Membrane</keyword>
<protein>
    <recommendedName>
        <fullName evidence="4">Ketoreductase (KR) domain-containing protein</fullName>
    </recommendedName>
</protein>
<dbReference type="PANTHER" id="PTHR43550">
    <property type="entry name" value="3-KETODIHYDROSPHINGOSINE REDUCTASE"/>
    <property type="match status" value="1"/>
</dbReference>
<dbReference type="GO" id="GO:0006666">
    <property type="term" value="P:3-keto-sphinganine metabolic process"/>
    <property type="evidence" value="ECO:0007669"/>
    <property type="project" value="TreeGrafter"/>
</dbReference>
<dbReference type="InterPro" id="IPR002347">
    <property type="entry name" value="SDR_fam"/>
</dbReference>
<evidence type="ECO:0000313" key="3">
    <source>
        <dbReference type="Proteomes" id="UP000507163"/>
    </source>
</evidence>
<evidence type="ECO:0008006" key="4">
    <source>
        <dbReference type="Google" id="ProtNLM"/>
    </source>
</evidence>
<keyword evidence="1" id="KW-1133">Transmembrane helix</keyword>
<dbReference type="AlphaFoldDB" id="A0A1C6XEA0"/>
<dbReference type="InterPro" id="IPR036291">
    <property type="entry name" value="NAD(P)-bd_dom_sf"/>
</dbReference>
<dbReference type="SUPFAM" id="SSF51735">
    <property type="entry name" value="NAD(P)-binding Rossmann-fold domains"/>
    <property type="match status" value="1"/>
</dbReference>
<dbReference type="GO" id="GO:0030148">
    <property type="term" value="P:sphingolipid biosynthetic process"/>
    <property type="evidence" value="ECO:0007669"/>
    <property type="project" value="TreeGrafter"/>
</dbReference>
<dbReference type="Gene3D" id="3.40.50.720">
    <property type="entry name" value="NAD(P)-binding Rossmann-like Domain"/>
    <property type="match status" value="1"/>
</dbReference>
<sequence length="416" mass="47978">MIYIIKKYIYFELLILLRVVNHWMPLDKNINIAIVAYLTILGFIYILFKYIFENHKSVLLNCNFRNKHVCIIGGSEGLGLSLAKKILHEKPHTVSILARNVNKLEKAKNILINEMIKKDMNVKINIIQCNLASKESINEAFENVLMNKSLDTNEDESNNIYEKNINFVNRKTQNEELNPNDINNIDVLICNAAYVSTNENEKLQLSDLLNTINTNIYGNIDFISKAVLHMKNKKVAITSKQIQSDEKDKNNKISKQNERPGGGMIVFINSEGALYPVYGYSYYLMSKSCMWIYNNILDQELKHFNIHIVNAFLPSIETPGYAQENLTKPLITKKIEAITSTLNSDYTAKKVIEKIKQGKKFITLDINGFFLSILHSGYRNPDCYFDYLMSVSFFGLLVFISSLYKVYIEYIIYTNK</sequence>
<feature type="transmembrane region" description="Helical" evidence="1">
    <location>
        <begin position="384"/>
        <end position="407"/>
    </location>
</feature>
<organism evidence="2 3">
    <name type="scientific">Plasmodium chabaudi chabaudi</name>
    <dbReference type="NCBI Taxonomy" id="31271"/>
    <lineage>
        <taxon>Eukaryota</taxon>
        <taxon>Sar</taxon>
        <taxon>Alveolata</taxon>
        <taxon>Apicomplexa</taxon>
        <taxon>Aconoidasida</taxon>
        <taxon>Haemosporida</taxon>
        <taxon>Plasmodiidae</taxon>
        <taxon>Plasmodium</taxon>
        <taxon>Plasmodium (Vinckeia)</taxon>
    </lineage>
</organism>